<evidence type="ECO:0008006" key="3">
    <source>
        <dbReference type="Google" id="ProtNLM"/>
    </source>
</evidence>
<reference evidence="1" key="1">
    <citation type="journal article" date="2014" name="Int. J. Syst. Evol. Microbiol.">
        <title>Complete genome sequence of Corynebacterium casei LMG S-19264T (=DSM 44701T), isolated from a smear-ripened cheese.</title>
        <authorList>
            <consortium name="US DOE Joint Genome Institute (JGI-PGF)"/>
            <person name="Walter F."/>
            <person name="Albersmeier A."/>
            <person name="Kalinowski J."/>
            <person name="Ruckert C."/>
        </authorList>
    </citation>
    <scope>NUCLEOTIDE SEQUENCE</scope>
    <source>
        <strain evidence="1">KCTC 12113</strain>
    </source>
</reference>
<dbReference type="Proteomes" id="UP000634668">
    <property type="component" value="Unassembled WGS sequence"/>
</dbReference>
<comment type="caution">
    <text evidence="1">The sequence shown here is derived from an EMBL/GenBank/DDBJ whole genome shotgun (WGS) entry which is preliminary data.</text>
</comment>
<name>A0A918ISL0_9FLAO</name>
<keyword evidence="2" id="KW-1185">Reference proteome</keyword>
<dbReference type="EMBL" id="BMWP01000007">
    <property type="protein sequence ID" value="GGW30219.1"/>
    <property type="molecule type" value="Genomic_DNA"/>
</dbReference>
<protein>
    <recommendedName>
        <fullName evidence="3">Peptidoglycan-binding protein LysM</fullName>
    </recommendedName>
</protein>
<gene>
    <name evidence="1" type="ORF">GCM10007383_14380</name>
</gene>
<reference evidence="1" key="2">
    <citation type="submission" date="2020-09" db="EMBL/GenBank/DDBJ databases">
        <authorList>
            <person name="Sun Q."/>
            <person name="Kim S."/>
        </authorList>
    </citation>
    <scope>NUCLEOTIDE SEQUENCE</scope>
    <source>
        <strain evidence="1">KCTC 12113</strain>
    </source>
</reference>
<evidence type="ECO:0000313" key="2">
    <source>
        <dbReference type="Proteomes" id="UP000634668"/>
    </source>
</evidence>
<organism evidence="1 2">
    <name type="scientific">Arenibacter certesii</name>
    <dbReference type="NCBI Taxonomy" id="228955"/>
    <lineage>
        <taxon>Bacteria</taxon>
        <taxon>Pseudomonadati</taxon>
        <taxon>Bacteroidota</taxon>
        <taxon>Flavobacteriia</taxon>
        <taxon>Flavobacteriales</taxon>
        <taxon>Flavobacteriaceae</taxon>
        <taxon>Arenibacter</taxon>
    </lineage>
</organism>
<accession>A0A918ISL0</accession>
<dbReference type="AlphaFoldDB" id="A0A918ISL0"/>
<sequence>MSKQTKDNSTIRINNSIIMKKQIITATLALGAILLGTNNVKAQNHTATTTVNIILSDVISIDAGSVANGGIVDFNYVTAADYNSTKTVNVPESLIVTSTKNFDVKVKADGASFTDGTNNIPVNVLNIKAATGGSMAGTQNTIELSTTDQVLIGNAPLGSALTLDLDYEILAAKSSSADILGKPAGTYTQTVTYTATAL</sequence>
<proteinExistence type="predicted"/>
<evidence type="ECO:0000313" key="1">
    <source>
        <dbReference type="EMBL" id="GGW30219.1"/>
    </source>
</evidence>